<feature type="chain" id="PRO_5039955283" evidence="1">
    <location>
        <begin position="18"/>
        <end position="140"/>
    </location>
</feature>
<keyword evidence="1" id="KW-0732">Signal</keyword>
<dbReference type="AlphaFoldDB" id="A0A9J6B4U3"/>
<organism evidence="2 3">
    <name type="scientific">Solanum commersonii</name>
    <name type="common">Commerson's wild potato</name>
    <name type="synonym">Commerson's nightshade</name>
    <dbReference type="NCBI Taxonomy" id="4109"/>
    <lineage>
        <taxon>Eukaryota</taxon>
        <taxon>Viridiplantae</taxon>
        <taxon>Streptophyta</taxon>
        <taxon>Embryophyta</taxon>
        <taxon>Tracheophyta</taxon>
        <taxon>Spermatophyta</taxon>
        <taxon>Magnoliopsida</taxon>
        <taxon>eudicotyledons</taxon>
        <taxon>Gunneridae</taxon>
        <taxon>Pentapetalae</taxon>
        <taxon>asterids</taxon>
        <taxon>lamiids</taxon>
        <taxon>Solanales</taxon>
        <taxon>Solanaceae</taxon>
        <taxon>Solanoideae</taxon>
        <taxon>Solaneae</taxon>
        <taxon>Solanum</taxon>
    </lineage>
</organism>
<keyword evidence="3" id="KW-1185">Reference proteome</keyword>
<evidence type="ECO:0000256" key="1">
    <source>
        <dbReference type="SAM" id="SignalP"/>
    </source>
</evidence>
<dbReference type="OrthoDB" id="1325825at2759"/>
<sequence>MEWRDLLLLGVTSSAAGDTFLCCCEGGVTAVCDGGVAPVGDEWGWAPMGVGRGWGVKVDLEIRFVISSLASCANRNFENEFVTEPYMKMGHSKSVIVDKQSLCSKMEEEDMDVIAWLKISPKGDLFKRDFDTDFSQSTKV</sequence>
<protein>
    <submittedName>
        <fullName evidence="2">Uncharacterized protein</fullName>
    </submittedName>
</protein>
<name>A0A9J6B4U3_SOLCO</name>
<evidence type="ECO:0000313" key="2">
    <source>
        <dbReference type="EMBL" id="KAG5631766.1"/>
    </source>
</evidence>
<gene>
    <name evidence="2" type="ORF">H5410_003483</name>
</gene>
<feature type="signal peptide" evidence="1">
    <location>
        <begin position="1"/>
        <end position="17"/>
    </location>
</feature>
<accession>A0A9J6B4U3</accession>
<dbReference type="EMBL" id="JACXVP010000001">
    <property type="protein sequence ID" value="KAG5631766.1"/>
    <property type="molecule type" value="Genomic_DNA"/>
</dbReference>
<dbReference type="Proteomes" id="UP000824120">
    <property type="component" value="Chromosome 1"/>
</dbReference>
<proteinExistence type="predicted"/>
<comment type="caution">
    <text evidence="2">The sequence shown here is derived from an EMBL/GenBank/DDBJ whole genome shotgun (WGS) entry which is preliminary data.</text>
</comment>
<reference evidence="2 3" key="1">
    <citation type="submission" date="2020-09" db="EMBL/GenBank/DDBJ databases">
        <title>De no assembly of potato wild relative species, Solanum commersonii.</title>
        <authorList>
            <person name="Cho K."/>
        </authorList>
    </citation>
    <scope>NUCLEOTIDE SEQUENCE [LARGE SCALE GENOMIC DNA]</scope>
    <source>
        <strain evidence="2">LZ3.2</strain>
        <tissue evidence="2">Leaf</tissue>
    </source>
</reference>
<evidence type="ECO:0000313" key="3">
    <source>
        <dbReference type="Proteomes" id="UP000824120"/>
    </source>
</evidence>